<dbReference type="Proteomes" id="UP000005388">
    <property type="component" value="Unassembled WGS sequence"/>
</dbReference>
<evidence type="ECO:0000256" key="5">
    <source>
        <dbReference type="ARBA" id="ARBA00023239"/>
    </source>
</evidence>
<evidence type="ECO:0000256" key="6">
    <source>
        <dbReference type="ARBA" id="ARBA00037702"/>
    </source>
</evidence>
<sequence>MDHILLEGCRFYGYHGALSEENKLGQIFVIDLDLTVDLKAASISDDVEDTVHYGEVFETVRHITEEKQYHLLEKLAATICDRLFSQFLKIESINIKIRKENPPIAGHYDSVGIALERTR</sequence>
<dbReference type="Pfam" id="PF02152">
    <property type="entry name" value="FolB"/>
    <property type="match status" value="1"/>
</dbReference>
<dbReference type="EC" id="4.1.2.25" evidence="7"/>
<evidence type="ECO:0000313" key="10">
    <source>
        <dbReference type="Proteomes" id="UP000005388"/>
    </source>
</evidence>
<gene>
    <name evidence="9" type="primary">folB</name>
    <name evidence="9" type="ORF">STRUR_1050</name>
</gene>
<keyword evidence="10" id="KW-1185">Reference proteome</keyword>
<dbReference type="Gene3D" id="3.30.1130.10">
    <property type="match status" value="1"/>
</dbReference>
<name>G5KFP3_9STRE</name>
<dbReference type="GO" id="GO:0004150">
    <property type="term" value="F:dihydroneopterin aldolase activity"/>
    <property type="evidence" value="ECO:0007669"/>
    <property type="project" value="UniProtKB-UniRule"/>
</dbReference>
<evidence type="ECO:0000259" key="8">
    <source>
        <dbReference type="SMART" id="SM00905"/>
    </source>
</evidence>
<dbReference type="PANTHER" id="PTHR42844">
    <property type="entry name" value="DIHYDRONEOPTERIN ALDOLASE 1-RELATED"/>
    <property type="match status" value="1"/>
</dbReference>
<dbReference type="UniPathway" id="UPA00077">
    <property type="reaction ID" value="UER00154"/>
</dbReference>
<comment type="caution">
    <text evidence="9">The sequence shown here is derived from an EMBL/GenBank/DDBJ whole genome shotgun (WGS) entry which is preliminary data.</text>
</comment>
<evidence type="ECO:0000256" key="3">
    <source>
        <dbReference type="ARBA" id="ARBA00005708"/>
    </source>
</evidence>
<dbReference type="CDD" id="cd00534">
    <property type="entry name" value="DHNA_DHNTPE"/>
    <property type="match status" value="1"/>
</dbReference>
<dbReference type="EMBL" id="AEUZ02000001">
    <property type="protein sequence ID" value="EHJ55824.1"/>
    <property type="molecule type" value="Genomic_DNA"/>
</dbReference>
<keyword evidence="4 7" id="KW-0289">Folate biosynthesis</keyword>
<dbReference type="SMART" id="SM00905">
    <property type="entry name" value="FolB"/>
    <property type="match status" value="1"/>
</dbReference>
<feature type="domain" description="Dihydroneopterin aldolase/epimerase" evidence="8">
    <location>
        <begin position="4"/>
        <end position="117"/>
    </location>
</feature>
<dbReference type="GO" id="GO:0046656">
    <property type="term" value="P:folic acid biosynthetic process"/>
    <property type="evidence" value="ECO:0007669"/>
    <property type="project" value="UniProtKB-UniRule"/>
</dbReference>
<evidence type="ECO:0000256" key="4">
    <source>
        <dbReference type="ARBA" id="ARBA00022909"/>
    </source>
</evidence>
<dbReference type="RefSeq" id="WP_006738608.1">
    <property type="nucleotide sequence ID" value="NZ_AEUZ02000001.1"/>
</dbReference>
<protein>
    <recommendedName>
        <fullName evidence="7">7,8-dihydroneopterin aldolase</fullName>
        <ecNumber evidence="7">4.1.2.25</ecNumber>
    </recommendedName>
</protein>
<dbReference type="InterPro" id="IPR043133">
    <property type="entry name" value="GTP-CH-I_C/QueF"/>
</dbReference>
<dbReference type="FunFam" id="3.30.1130.10:FF:000003">
    <property type="entry name" value="7,8-dihydroneopterin aldolase"/>
    <property type="match status" value="1"/>
</dbReference>
<dbReference type="InterPro" id="IPR006156">
    <property type="entry name" value="Dihydroneopterin_aldolase"/>
</dbReference>
<dbReference type="NCBIfam" id="TIGR00526">
    <property type="entry name" value="folB_dom"/>
    <property type="match status" value="1"/>
</dbReference>
<dbReference type="InterPro" id="IPR006157">
    <property type="entry name" value="FolB_dom"/>
</dbReference>
<evidence type="ECO:0000256" key="7">
    <source>
        <dbReference type="RuleBase" id="RU362079"/>
    </source>
</evidence>
<dbReference type="NCBIfam" id="TIGR00525">
    <property type="entry name" value="folB"/>
    <property type="match status" value="1"/>
</dbReference>
<dbReference type="PANTHER" id="PTHR42844:SF1">
    <property type="entry name" value="DIHYDRONEOPTERIN ALDOLASE 1-RELATED"/>
    <property type="match status" value="1"/>
</dbReference>
<comment type="pathway">
    <text evidence="2 7">Cofactor biosynthesis; tetrahydrofolate biosynthesis; 2-amino-4-hydroxy-6-hydroxymethyl-7,8-dihydropteridine diphosphate from 7,8-dihydroneopterin triphosphate: step 3/4.</text>
</comment>
<organism evidence="9 10">
    <name type="scientific">Streptococcus urinalis 2285-97</name>
    <dbReference type="NCBI Taxonomy" id="764291"/>
    <lineage>
        <taxon>Bacteria</taxon>
        <taxon>Bacillati</taxon>
        <taxon>Bacillota</taxon>
        <taxon>Bacilli</taxon>
        <taxon>Lactobacillales</taxon>
        <taxon>Streptococcaceae</taxon>
        <taxon>Streptococcus</taxon>
    </lineage>
</organism>
<reference evidence="9 10" key="1">
    <citation type="journal article" date="2014" name="Int. J. Syst. Evol. Microbiol.">
        <title>Phylogenomics and the dynamic genome evolution of the genus Streptococcus.</title>
        <authorList>
            <consortium name="The Broad Institute Genome Sequencing Platform"/>
            <person name="Richards V.P."/>
            <person name="Palmer S.R."/>
            <person name="Pavinski Bitar P.D."/>
            <person name="Qin X."/>
            <person name="Weinstock G.M."/>
            <person name="Highlander S.K."/>
            <person name="Town C.D."/>
            <person name="Burne R.A."/>
            <person name="Stanhope M.J."/>
        </authorList>
    </citation>
    <scope>NUCLEOTIDE SEQUENCE [LARGE SCALE GENOMIC DNA]</scope>
    <source>
        <strain evidence="9 10">2285-97</strain>
    </source>
</reference>
<comment type="catalytic activity">
    <reaction evidence="1 7">
        <text>7,8-dihydroneopterin = 6-hydroxymethyl-7,8-dihydropterin + glycolaldehyde</text>
        <dbReference type="Rhea" id="RHEA:10540"/>
        <dbReference type="ChEBI" id="CHEBI:17001"/>
        <dbReference type="ChEBI" id="CHEBI:17071"/>
        <dbReference type="ChEBI" id="CHEBI:44841"/>
        <dbReference type="EC" id="4.1.2.25"/>
    </reaction>
</comment>
<evidence type="ECO:0000313" key="9">
    <source>
        <dbReference type="EMBL" id="EHJ55824.1"/>
    </source>
</evidence>
<proteinExistence type="inferred from homology"/>
<comment type="similarity">
    <text evidence="3 7">Belongs to the DHNA family.</text>
</comment>
<dbReference type="SUPFAM" id="SSF55620">
    <property type="entry name" value="Tetrahydrobiopterin biosynthesis enzymes-like"/>
    <property type="match status" value="1"/>
</dbReference>
<dbReference type="eggNOG" id="COG1539">
    <property type="taxonomic scope" value="Bacteria"/>
</dbReference>
<evidence type="ECO:0000256" key="2">
    <source>
        <dbReference type="ARBA" id="ARBA00005013"/>
    </source>
</evidence>
<dbReference type="STRING" id="764291.STRUR_1050"/>
<dbReference type="AlphaFoldDB" id="G5KFP3"/>
<dbReference type="GO" id="GO:0005737">
    <property type="term" value="C:cytoplasm"/>
    <property type="evidence" value="ECO:0007669"/>
    <property type="project" value="TreeGrafter"/>
</dbReference>
<evidence type="ECO:0000256" key="1">
    <source>
        <dbReference type="ARBA" id="ARBA00001353"/>
    </source>
</evidence>
<accession>G5KFP3</accession>
<comment type="function">
    <text evidence="6 7">Catalyzes the conversion of 7,8-dihydroneopterin to 6-hydroxymethyl-7,8-dihydropterin.</text>
</comment>
<dbReference type="GO" id="GO:0046654">
    <property type="term" value="P:tetrahydrofolate biosynthetic process"/>
    <property type="evidence" value="ECO:0007669"/>
    <property type="project" value="UniProtKB-UniRule"/>
</dbReference>
<keyword evidence="5 7" id="KW-0456">Lyase</keyword>